<proteinExistence type="predicted"/>
<sequence>MTSDNDNSERSERGGLNLFAAPRQKAKTTPPRKVKRLEKRISIDLIPMSLEEIEWAMEDAKVQEEEREIQQIRERIQRRKKAKAAAAAATSPPTSRN</sequence>
<comment type="caution">
    <text evidence="2">The sequence shown here is derived from an EMBL/GenBank/DDBJ whole genome shotgun (WGS) entry which is preliminary data.</text>
</comment>
<protein>
    <submittedName>
        <fullName evidence="2">Uncharacterized protein</fullName>
    </submittedName>
</protein>
<gene>
    <name evidence="2" type="ORF">CYCCA115_LOCUS19528</name>
</gene>
<dbReference type="Proteomes" id="UP001295423">
    <property type="component" value="Unassembled WGS sequence"/>
</dbReference>
<evidence type="ECO:0000313" key="2">
    <source>
        <dbReference type="EMBL" id="CAJ1962104.1"/>
    </source>
</evidence>
<keyword evidence="3" id="KW-1185">Reference proteome</keyword>
<reference evidence="2" key="1">
    <citation type="submission" date="2023-08" db="EMBL/GenBank/DDBJ databases">
        <authorList>
            <person name="Audoor S."/>
            <person name="Bilcke G."/>
        </authorList>
    </citation>
    <scope>NUCLEOTIDE SEQUENCE</scope>
</reference>
<dbReference type="EMBL" id="CAKOGP040002092">
    <property type="protein sequence ID" value="CAJ1962104.1"/>
    <property type="molecule type" value="Genomic_DNA"/>
</dbReference>
<evidence type="ECO:0000313" key="3">
    <source>
        <dbReference type="Proteomes" id="UP001295423"/>
    </source>
</evidence>
<feature type="region of interest" description="Disordered" evidence="1">
    <location>
        <begin position="75"/>
        <end position="97"/>
    </location>
</feature>
<evidence type="ECO:0000256" key="1">
    <source>
        <dbReference type="SAM" id="MobiDB-lite"/>
    </source>
</evidence>
<dbReference type="AlphaFoldDB" id="A0AAD2G438"/>
<organism evidence="2 3">
    <name type="scientific">Cylindrotheca closterium</name>
    <dbReference type="NCBI Taxonomy" id="2856"/>
    <lineage>
        <taxon>Eukaryota</taxon>
        <taxon>Sar</taxon>
        <taxon>Stramenopiles</taxon>
        <taxon>Ochrophyta</taxon>
        <taxon>Bacillariophyta</taxon>
        <taxon>Bacillariophyceae</taxon>
        <taxon>Bacillariophycidae</taxon>
        <taxon>Bacillariales</taxon>
        <taxon>Bacillariaceae</taxon>
        <taxon>Cylindrotheca</taxon>
    </lineage>
</organism>
<accession>A0AAD2G438</accession>
<feature type="region of interest" description="Disordered" evidence="1">
    <location>
        <begin position="1"/>
        <end position="34"/>
    </location>
</feature>
<name>A0AAD2G438_9STRA</name>
<feature type="compositionally biased region" description="Basic residues" evidence="1">
    <location>
        <begin position="24"/>
        <end position="34"/>
    </location>
</feature>